<dbReference type="OrthoDB" id="3050608at2759"/>
<organism evidence="2 3">
    <name type="scientific">Lophiotrema nucula</name>
    <dbReference type="NCBI Taxonomy" id="690887"/>
    <lineage>
        <taxon>Eukaryota</taxon>
        <taxon>Fungi</taxon>
        <taxon>Dikarya</taxon>
        <taxon>Ascomycota</taxon>
        <taxon>Pezizomycotina</taxon>
        <taxon>Dothideomycetes</taxon>
        <taxon>Pleosporomycetidae</taxon>
        <taxon>Pleosporales</taxon>
        <taxon>Lophiotremataceae</taxon>
        <taxon>Lophiotrema</taxon>
    </lineage>
</organism>
<evidence type="ECO:0000313" key="2">
    <source>
        <dbReference type="EMBL" id="KAF2121834.1"/>
    </source>
</evidence>
<name>A0A6A5ZS71_9PLEO</name>
<dbReference type="AlphaFoldDB" id="A0A6A5ZS71"/>
<accession>A0A6A5ZS71</accession>
<feature type="region of interest" description="Disordered" evidence="1">
    <location>
        <begin position="1"/>
        <end position="72"/>
    </location>
</feature>
<reference evidence="2" key="1">
    <citation type="journal article" date="2020" name="Stud. Mycol.">
        <title>101 Dothideomycetes genomes: a test case for predicting lifestyles and emergence of pathogens.</title>
        <authorList>
            <person name="Haridas S."/>
            <person name="Albert R."/>
            <person name="Binder M."/>
            <person name="Bloem J."/>
            <person name="Labutti K."/>
            <person name="Salamov A."/>
            <person name="Andreopoulos B."/>
            <person name="Baker S."/>
            <person name="Barry K."/>
            <person name="Bills G."/>
            <person name="Bluhm B."/>
            <person name="Cannon C."/>
            <person name="Castanera R."/>
            <person name="Culley D."/>
            <person name="Daum C."/>
            <person name="Ezra D."/>
            <person name="Gonzalez J."/>
            <person name="Henrissat B."/>
            <person name="Kuo A."/>
            <person name="Liang C."/>
            <person name="Lipzen A."/>
            <person name="Lutzoni F."/>
            <person name="Magnuson J."/>
            <person name="Mondo S."/>
            <person name="Nolan M."/>
            <person name="Ohm R."/>
            <person name="Pangilinan J."/>
            <person name="Park H.-J."/>
            <person name="Ramirez L."/>
            <person name="Alfaro M."/>
            <person name="Sun H."/>
            <person name="Tritt A."/>
            <person name="Yoshinaga Y."/>
            <person name="Zwiers L.-H."/>
            <person name="Turgeon B."/>
            <person name="Goodwin S."/>
            <person name="Spatafora J."/>
            <person name="Crous P."/>
            <person name="Grigoriev I."/>
        </authorList>
    </citation>
    <scope>NUCLEOTIDE SEQUENCE</scope>
    <source>
        <strain evidence="2">CBS 627.86</strain>
    </source>
</reference>
<proteinExistence type="predicted"/>
<feature type="compositionally biased region" description="Basic and acidic residues" evidence="1">
    <location>
        <begin position="26"/>
        <end position="38"/>
    </location>
</feature>
<sequence>MDALKKLGQSASGNKQPSNNAGQQDYGDKGVDAAEKKFGLPQNRGVNEKVTDGARDYIEKATGKDIPDKFSN</sequence>
<gene>
    <name evidence="2" type="ORF">BDV96DRAFT_639918</name>
</gene>
<feature type="compositionally biased region" description="Basic and acidic residues" evidence="1">
    <location>
        <begin position="46"/>
        <end position="72"/>
    </location>
</feature>
<dbReference type="Proteomes" id="UP000799770">
    <property type="component" value="Unassembled WGS sequence"/>
</dbReference>
<evidence type="ECO:0000256" key="1">
    <source>
        <dbReference type="SAM" id="MobiDB-lite"/>
    </source>
</evidence>
<keyword evidence="3" id="KW-1185">Reference proteome</keyword>
<dbReference type="EMBL" id="ML977311">
    <property type="protein sequence ID" value="KAF2121834.1"/>
    <property type="molecule type" value="Genomic_DNA"/>
</dbReference>
<protein>
    <submittedName>
        <fullName evidence="2">Uncharacterized protein</fullName>
    </submittedName>
</protein>
<evidence type="ECO:0000313" key="3">
    <source>
        <dbReference type="Proteomes" id="UP000799770"/>
    </source>
</evidence>
<feature type="compositionally biased region" description="Polar residues" evidence="1">
    <location>
        <begin position="9"/>
        <end position="23"/>
    </location>
</feature>